<feature type="compositionally biased region" description="Low complexity" evidence="1">
    <location>
        <begin position="217"/>
        <end position="227"/>
    </location>
</feature>
<proteinExistence type="predicted"/>
<evidence type="ECO:0000256" key="1">
    <source>
        <dbReference type="SAM" id="MobiDB-lite"/>
    </source>
</evidence>
<sequence>MGLVLLAAAGGGVLLLLSLLVATSVVLVKLVLWLSLRLTLQLAVLAALALFVRRRRQCYAKGFYSCAGVPCAQFQTQTQHLQAIEEGEELQQSVRNDAKKTPVAANMAEQRPQDDTESDATTTLQSIVSSRNDNEDETVEMEPPLPITASKMLKVDNGNASFSATESEDDDDENLLESSRSTRSSTSSMSSAASPRRQPMPPQAPELMRARKLRPRSSSSSSGFSSSTRKRLMGDAPVTRSRHAASVVAPPAPSSSTSNSSSVRSRRAVTLVSSGGLHNKRNSFARRSGASERELMQEKLEADGYWIGDFRLERQLVPRRSFLGAAVGGNGSQSGNSSPRVV</sequence>
<evidence type="ECO:0000313" key="3">
    <source>
        <dbReference type="EnsemblProtists" id="PYU1_T008086"/>
    </source>
</evidence>
<dbReference type="HOGENOM" id="CLU_081445_0_0_1"/>
<organism evidence="3 4">
    <name type="scientific">Globisporangium ultimum (strain ATCC 200006 / CBS 805.95 / DAOM BR144)</name>
    <name type="common">Pythium ultimum</name>
    <dbReference type="NCBI Taxonomy" id="431595"/>
    <lineage>
        <taxon>Eukaryota</taxon>
        <taxon>Sar</taxon>
        <taxon>Stramenopiles</taxon>
        <taxon>Oomycota</taxon>
        <taxon>Peronosporomycetes</taxon>
        <taxon>Pythiales</taxon>
        <taxon>Pythiaceae</taxon>
        <taxon>Globisporangium</taxon>
    </lineage>
</organism>
<name>K3WSZ2_GLOUD</name>
<feature type="compositionally biased region" description="Polar residues" evidence="1">
    <location>
        <begin position="119"/>
        <end position="131"/>
    </location>
</feature>
<dbReference type="EMBL" id="GL376619">
    <property type="status" value="NOT_ANNOTATED_CDS"/>
    <property type="molecule type" value="Genomic_DNA"/>
</dbReference>
<keyword evidence="2" id="KW-0812">Transmembrane</keyword>
<keyword evidence="2" id="KW-0472">Membrane</keyword>
<reference evidence="4" key="1">
    <citation type="journal article" date="2010" name="Genome Biol.">
        <title>Genome sequence of the necrotrophic plant pathogen Pythium ultimum reveals original pathogenicity mechanisms and effector repertoire.</title>
        <authorList>
            <person name="Levesque C.A."/>
            <person name="Brouwer H."/>
            <person name="Cano L."/>
            <person name="Hamilton J.P."/>
            <person name="Holt C."/>
            <person name="Huitema E."/>
            <person name="Raffaele S."/>
            <person name="Robideau G.P."/>
            <person name="Thines M."/>
            <person name="Win J."/>
            <person name="Zerillo M.M."/>
            <person name="Beakes G.W."/>
            <person name="Boore J.L."/>
            <person name="Busam D."/>
            <person name="Dumas B."/>
            <person name="Ferriera S."/>
            <person name="Fuerstenberg S.I."/>
            <person name="Gachon C.M."/>
            <person name="Gaulin E."/>
            <person name="Govers F."/>
            <person name="Grenville-Briggs L."/>
            <person name="Horner N."/>
            <person name="Hostetler J."/>
            <person name="Jiang R.H."/>
            <person name="Johnson J."/>
            <person name="Krajaejun T."/>
            <person name="Lin H."/>
            <person name="Meijer H.J."/>
            <person name="Moore B."/>
            <person name="Morris P."/>
            <person name="Phuntmart V."/>
            <person name="Puiu D."/>
            <person name="Shetty J."/>
            <person name="Stajich J.E."/>
            <person name="Tripathy S."/>
            <person name="Wawra S."/>
            <person name="van West P."/>
            <person name="Whitty B.R."/>
            <person name="Coutinho P.M."/>
            <person name="Henrissat B."/>
            <person name="Martin F."/>
            <person name="Thomas P.D."/>
            <person name="Tyler B.M."/>
            <person name="De Vries R.P."/>
            <person name="Kamoun S."/>
            <person name="Yandell M."/>
            <person name="Tisserat N."/>
            <person name="Buell C.R."/>
        </authorList>
    </citation>
    <scope>NUCLEOTIDE SEQUENCE</scope>
    <source>
        <strain evidence="4">DAOM:BR144</strain>
    </source>
</reference>
<dbReference type="InParanoid" id="K3WSZ2"/>
<feature type="transmembrane region" description="Helical" evidence="2">
    <location>
        <begin position="32"/>
        <end position="52"/>
    </location>
</feature>
<dbReference type="AlphaFoldDB" id="K3WSZ2"/>
<feature type="compositionally biased region" description="Low complexity" evidence="1">
    <location>
        <begin position="176"/>
        <end position="194"/>
    </location>
</feature>
<dbReference type="VEuPathDB" id="FungiDB:PYU1_G008070"/>
<feature type="compositionally biased region" description="Acidic residues" evidence="1">
    <location>
        <begin position="166"/>
        <end position="175"/>
    </location>
</feature>
<reference evidence="4" key="2">
    <citation type="submission" date="2010-04" db="EMBL/GenBank/DDBJ databases">
        <authorList>
            <person name="Buell R."/>
            <person name="Hamilton J."/>
            <person name="Hostetler J."/>
        </authorList>
    </citation>
    <scope>NUCLEOTIDE SEQUENCE [LARGE SCALE GENOMIC DNA]</scope>
    <source>
        <strain evidence="4">DAOM:BR144</strain>
    </source>
</reference>
<accession>K3WSZ2</accession>
<dbReference type="eggNOG" id="ENOG502SGMJ">
    <property type="taxonomic scope" value="Eukaryota"/>
</dbReference>
<evidence type="ECO:0000256" key="2">
    <source>
        <dbReference type="SAM" id="Phobius"/>
    </source>
</evidence>
<keyword evidence="4" id="KW-1185">Reference proteome</keyword>
<feature type="region of interest" description="Disordered" evidence="1">
    <location>
        <begin position="89"/>
        <end position="139"/>
    </location>
</feature>
<reference evidence="3" key="3">
    <citation type="submission" date="2015-02" db="UniProtKB">
        <authorList>
            <consortium name="EnsemblProtists"/>
        </authorList>
    </citation>
    <scope>IDENTIFICATION</scope>
    <source>
        <strain evidence="3">DAOM BR144</strain>
    </source>
</reference>
<keyword evidence="2" id="KW-1133">Transmembrane helix</keyword>
<feature type="region of interest" description="Disordered" evidence="1">
    <location>
        <begin position="161"/>
        <end position="271"/>
    </location>
</feature>
<dbReference type="OMA" id="YWIGDFR"/>
<dbReference type="EnsemblProtists" id="PYU1_T008086">
    <property type="protein sequence ID" value="PYU1_T008086"/>
    <property type="gene ID" value="PYU1_G008070"/>
</dbReference>
<evidence type="ECO:0000313" key="4">
    <source>
        <dbReference type="Proteomes" id="UP000019132"/>
    </source>
</evidence>
<dbReference type="Proteomes" id="UP000019132">
    <property type="component" value="Unassembled WGS sequence"/>
</dbReference>
<feature type="compositionally biased region" description="Low complexity" evidence="1">
    <location>
        <begin position="244"/>
        <end position="271"/>
    </location>
</feature>
<protein>
    <submittedName>
        <fullName evidence="3">Uncharacterized protein</fullName>
    </submittedName>
</protein>